<dbReference type="OrthoDB" id="5096681at2759"/>
<evidence type="ECO:0000256" key="1">
    <source>
        <dbReference type="SAM" id="SignalP"/>
    </source>
</evidence>
<name>A0A9P9JFF6_9HYPO</name>
<gene>
    <name evidence="2" type="ORF">EDB81DRAFT_840273</name>
</gene>
<comment type="caution">
    <text evidence="2">The sequence shown here is derived from an EMBL/GenBank/DDBJ whole genome shotgun (WGS) entry which is preliminary data.</text>
</comment>
<keyword evidence="3" id="KW-1185">Reference proteome</keyword>
<evidence type="ECO:0000313" key="2">
    <source>
        <dbReference type="EMBL" id="KAH7156063.1"/>
    </source>
</evidence>
<accession>A0A9P9JFF6</accession>
<feature type="chain" id="PRO_5040510798" evidence="1">
    <location>
        <begin position="19"/>
        <end position="203"/>
    </location>
</feature>
<sequence>MLFAKIFVFALSVATATALKSTKELPTELGVPPSDVDELLSTADVSSIDITKWSKAMKVDSEEAEDWPEPLKVLALEQIKETVQEAVDSEPETPSKRVAKRQETNLQKVQKQVDGIIAGYRSDHDADHRRRLAGCKSARCIVCGAGLSVAYVGSMVACDGAVVTEEAISAGALTPVAVVQVGACVTTASGVYGSGWSFCLGMS</sequence>
<dbReference type="AlphaFoldDB" id="A0A9P9JFF6"/>
<reference evidence="2" key="1">
    <citation type="journal article" date="2021" name="Nat. Commun.">
        <title>Genetic determinants of endophytism in the Arabidopsis root mycobiome.</title>
        <authorList>
            <person name="Mesny F."/>
            <person name="Miyauchi S."/>
            <person name="Thiergart T."/>
            <person name="Pickel B."/>
            <person name="Atanasova L."/>
            <person name="Karlsson M."/>
            <person name="Huettel B."/>
            <person name="Barry K.W."/>
            <person name="Haridas S."/>
            <person name="Chen C."/>
            <person name="Bauer D."/>
            <person name="Andreopoulos W."/>
            <person name="Pangilinan J."/>
            <person name="LaButti K."/>
            <person name="Riley R."/>
            <person name="Lipzen A."/>
            <person name="Clum A."/>
            <person name="Drula E."/>
            <person name="Henrissat B."/>
            <person name="Kohler A."/>
            <person name="Grigoriev I.V."/>
            <person name="Martin F.M."/>
            <person name="Hacquard S."/>
        </authorList>
    </citation>
    <scope>NUCLEOTIDE SEQUENCE</scope>
    <source>
        <strain evidence="2">MPI-CAGE-AT-0147</strain>
    </source>
</reference>
<keyword evidence="1" id="KW-0732">Signal</keyword>
<organism evidence="2 3">
    <name type="scientific">Dactylonectria macrodidyma</name>
    <dbReference type="NCBI Taxonomy" id="307937"/>
    <lineage>
        <taxon>Eukaryota</taxon>
        <taxon>Fungi</taxon>
        <taxon>Dikarya</taxon>
        <taxon>Ascomycota</taxon>
        <taxon>Pezizomycotina</taxon>
        <taxon>Sordariomycetes</taxon>
        <taxon>Hypocreomycetidae</taxon>
        <taxon>Hypocreales</taxon>
        <taxon>Nectriaceae</taxon>
        <taxon>Dactylonectria</taxon>
    </lineage>
</organism>
<protein>
    <submittedName>
        <fullName evidence="2">Uncharacterized protein</fullName>
    </submittedName>
</protein>
<evidence type="ECO:0000313" key="3">
    <source>
        <dbReference type="Proteomes" id="UP000738349"/>
    </source>
</evidence>
<dbReference type="Proteomes" id="UP000738349">
    <property type="component" value="Unassembled WGS sequence"/>
</dbReference>
<dbReference type="EMBL" id="JAGMUV010000005">
    <property type="protein sequence ID" value="KAH7156063.1"/>
    <property type="molecule type" value="Genomic_DNA"/>
</dbReference>
<feature type="signal peptide" evidence="1">
    <location>
        <begin position="1"/>
        <end position="18"/>
    </location>
</feature>
<proteinExistence type="predicted"/>